<evidence type="ECO:0000259" key="6">
    <source>
        <dbReference type="PROSITE" id="PS52039"/>
    </source>
</evidence>
<evidence type="ECO:0000256" key="1">
    <source>
        <dbReference type="ARBA" id="ARBA00023235"/>
    </source>
</evidence>
<dbReference type="InterPro" id="IPR023405">
    <property type="entry name" value="Topo_IA_core_domain"/>
</dbReference>
<dbReference type="GO" id="GO:0003917">
    <property type="term" value="F:DNA topoisomerase type I (single strand cut, ATP-independent) activity"/>
    <property type="evidence" value="ECO:0007669"/>
    <property type="project" value="InterPro"/>
</dbReference>
<dbReference type="CDD" id="cd03362">
    <property type="entry name" value="TOPRIM_TopoIA_TopoIII"/>
    <property type="match status" value="1"/>
</dbReference>
<name>E9CQS4_9GAMM</name>
<dbReference type="InterPro" id="IPR003601">
    <property type="entry name" value="Topo_IA_2"/>
</dbReference>
<dbReference type="SMART" id="SM00436">
    <property type="entry name" value="TOP1Bc"/>
    <property type="match status" value="1"/>
</dbReference>
<dbReference type="EMBL" id="GL636395">
    <property type="protein sequence ID" value="EFW11096.1"/>
    <property type="molecule type" value="Genomic_DNA"/>
</dbReference>
<dbReference type="PANTHER" id="PTHR11390">
    <property type="entry name" value="PROKARYOTIC DNA TOPOISOMERASE"/>
    <property type="match status" value="1"/>
</dbReference>
<protein>
    <recommendedName>
        <fullName evidence="5">Omega-protein</fullName>
    </recommendedName>
    <alternativeName>
        <fullName evidence="4">Relaxing enzyme</fullName>
    </alternativeName>
    <alternativeName>
        <fullName evidence="2">Swivelase</fullName>
    </alternativeName>
    <alternativeName>
        <fullName evidence="3">Untwisting enzyme</fullName>
    </alternativeName>
</protein>
<dbReference type="PRINTS" id="PR00417">
    <property type="entry name" value="PRTPISMRASEI"/>
</dbReference>
<feature type="non-terminal residue" evidence="7">
    <location>
        <position position="194"/>
    </location>
</feature>
<sequence>YLESADNIVTWCYGHLLKSIEPEAYNPDYAQWKAEDLPLQLYPLRYEPIAGKEAHTQTVINLIKKADVIVHAGDPDDEGQLLVEELLEYTGNSKPVKRLLINDNTDAAVKKALSQLKDNHPFKGIYRKALARAAGDLIYGMSMTRAYTIEGRKKGYRGVLSVGRIQTPILGLIVRRYLANQSHTSSFYYQLIGD</sequence>
<evidence type="ECO:0000256" key="4">
    <source>
        <dbReference type="ARBA" id="ARBA00032235"/>
    </source>
</evidence>
<dbReference type="Pfam" id="PF01131">
    <property type="entry name" value="Topoisom_bac"/>
    <property type="match status" value="1"/>
</dbReference>
<evidence type="ECO:0000313" key="8">
    <source>
        <dbReference type="Proteomes" id="UP000013568"/>
    </source>
</evidence>
<dbReference type="Gene3D" id="3.40.50.140">
    <property type="match status" value="1"/>
</dbReference>
<evidence type="ECO:0000256" key="2">
    <source>
        <dbReference type="ARBA" id="ARBA00030003"/>
    </source>
</evidence>
<dbReference type="InterPro" id="IPR006171">
    <property type="entry name" value="TOPRIM_dom"/>
</dbReference>
<dbReference type="InterPro" id="IPR000380">
    <property type="entry name" value="Topo_IA"/>
</dbReference>
<dbReference type="SUPFAM" id="SSF56712">
    <property type="entry name" value="Prokaryotic type I DNA topoisomerase"/>
    <property type="match status" value="1"/>
</dbReference>
<accession>E9CQS4</accession>
<reference evidence="8" key="1">
    <citation type="journal article" date="2011" name="Genome Biol. Evol.">
        <title>Massive genomic decay in Serratia symbiotica, a recently evolved symbiont of aphids.</title>
        <authorList>
            <person name="Burke G.R."/>
            <person name="Moran N.A."/>
        </authorList>
    </citation>
    <scope>NUCLEOTIDE SEQUENCE [LARGE SCALE GENOMIC DNA]</scope>
    <source>
        <strain evidence="8">Tucson</strain>
    </source>
</reference>
<dbReference type="GO" id="GO:0003677">
    <property type="term" value="F:DNA binding"/>
    <property type="evidence" value="ECO:0007669"/>
    <property type="project" value="InterPro"/>
</dbReference>
<dbReference type="GO" id="GO:0043597">
    <property type="term" value="C:cytoplasmic replication fork"/>
    <property type="evidence" value="ECO:0007669"/>
    <property type="project" value="TreeGrafter"/>
</dbReference>
<dbReference type="HOGENOM" id="CLU_1411627_0_0_6"/>
<dbReference type="GO" id="GO:0006265">
    <property type="term" value="P:DNA topological change"/>
    <property type="evidence" value="ECO:0007669"/>
    <property type="project" value="InterPro"/>
</dbReference>
<proteinExistence type="predicted"/>
<dbReference type="InterPro" id="IPR034144">
    <property type="entry name" value="TOPRIM_TopoIII"/>
</dbReference>
<dbReference type="Proteomes" id="UP000013568">
    <property type="component" value="Unassembled WGS sequence"/>
</dbReference>
<dbReference type="InterPro" id="IPR013497">
    <property type="entry name" value="Topo_IA_cen"/>
</dbReference>
<keyword evidence="1 7" id="KW-0413">Isomerase</keyword>
<feature type="domain" description="Topo IA-type catalytic" evidence="6">
    <location>
        <begin position="122"/>
        <end position="194"/>
    </location>
</feature>
<organism evidence="7 8">
    <name type="scientific">Serratia symbiotica str. Tucson</name>
    <dbReference type="NCBI Taxonomy" id="914128"/>
    <lineage>
        <taxon>Bacteria</taxon>
        <taxon>Pseudomonadati</taxon>
        <taxon>Pseudomonadota</taxon>
        <taxon>Gammaproteobacteria</taxon>
        <taxon>Enterobacterales</taxon>
        <taxon>Yersiniaceae</taxon>
        <taxon>Serratia</taxon>
        <taxon>Serratia symbiotica</taxon>
    </lineage>
</organism>
<gene>
    <name evidence="7" type="ORF">SSYM_0247</name>
</gene>
<evidence type="ECO:0000313" key="7">
    <source>
        <dbReference type="EMBL" id="EFW11096.1"/>
    </source>
</evidence>
<dbReference type="RefSeq" id="WP_006710035.1">
    <property type="nucleotide sequence ID" value="NZ_GL636395.1"/>
</dbReference>
<dbReference type="Pfam" id="PF01751">
    <property type="entry name" value="Toprim"/>
    <property type="match status" value="1"/>
</dbReference>
<dbReference type="GO" id="GO:0006281">
    <property type="term" value="P:DNA repair"/>
    <property type="evidence" value="ECO:0007669"/>
    <property type="project" value="TreeGrafter"/>
</dbReference>
<feature type="non-terminal residue" evidence="7">
    <location>
        <position position="1"/>
    </location>
</feature>
<dbReference type="InterPro" id="IPR013824">
    <property type="entry name" value="Topo_IA_cen_sub1"/>
</dbReference>
<evidence type="ECO:0000256" key="3">
    <source>
        <dbReference type="ARBA" id="ARBA00031985"/>
    </source>
</evidence>
<dbReference type="PANTHER" id="PTHR11390:SF21">
    <property type="entry name" value="DNA TOPOISOMERASE 3-ALPHA"/>
    <property type="match status" value="1"/>
</dbReference>
<dbReference type="PROSITE" id="PS52039">
    <property type="entry name" value="TOPO_IA_2"/>
    <property type="match status" value="1"/>
</dbReference>
<evidence type="ECO:0000256" key="5">
    <source>
        <dbReference type="ARBA" id="ARBA00032877"/>
    </source>
</evidence>
<dbReference type="AlphaFoldDB" id="E9CQS4"/>
<keyword evidence="8" id="KW-1185">Reference proteome</keyword>
<dbReference type="Gene3D" id="1.10.460.10">
    <property type="entry name" value="Topoisomerase I, domain 2"/>
    <property type="match status" value="1"/>
</dbReference>
<dbReference type="GO" id="GO:0006310">
    <property type="term" value="P:DNA recombination"/>
    <property type="evidence" value="ECO:0007669"/>
    <property type="project" value="TreeGrafter"/>
</dbReference>